<dbReference type="InterPro" id="IPR029044">
    <property type="entry name" value="Nucleotide-diphossugar_trans"/>
</dbReference>
<dbReference type="Pfam" id="PF02348">
    <property type="entry name" value="CTP_transf_3"/>
    <property type="match status" value="1"/>
</dbReference>
<evidence type="ECO:0000256" key="3">
    <source>
        <dbReference type="ARBA" id="ARBA00022985"/>
    </source>
</evidence>
<dbReference type="GO" id="GO:0016779">
    <property type="term" value="F:nucleotidyltransferase activity"/>
    <property type="evidence" value="ECO:0007669"/>
    <property type="project" value="UniProtKB-KW"/>
</dbReference>
<accession>A0ABW2ILU3</accession>
<dbReference type="PANTHER" id="PTHR42866">
    <property type="entry name" value="3-DEOXY-MANNO-OCTULOSONATE CYTIDYLYLTRANSFERASE"/>
    <property type="match status" value="1"/>
</dbReference>
<comment type="caution">
    <text evidence="4">The sequence shown here is derived from an EMBL/GenBank/DDBJ whole genome shotgun (WGS) entry which is preliminary data.</text>
</comment>
<gene>
    <name evidence="4" type="ORF">ACFQS8_10895</name>
</gene>
<proteinExistence type="predicted"/>
<evidence type="ECO:0000313" key="5">
    <source>
        <dbReference type="Proteomes" id="UP001596492"/>
    </source>
</evidence>
<keyword evidence="2 4" id="KW-0548">Nucleotidyltransferase</keyword>
<dbReference type="RefSeq" id="WP_382167364.1">
    <property type="nucleotide sequence ID" value="NZ_JBHTBR010000005.1"/>
</dbReference>
<evidence type="ECO:0000313" key="4">
    <source>
        <dbReference type="EMBL" id="MFC7292124.1"/>
    </source>
</evidence>
<dbReference type="InterPro" id="IPR004528">
    <property type="entry name" value="KdsB"/>
</dbReference>
<name>A0ABW2ILU3_9PROT</name>
<dbReference type="SUPFAM" id="SSF53448">
    <property type="entry name" value="Nucleotide-diphospho-sugar transferases"/>
    <property type="match status" value="1"/>
</dbReference>
<dbReference type="NCBIfam" id="NF003952">
    <property type="entry name" value="PRK05450.1-5"/>
    <property type="match status" value="1"/>
</dbReference>
<keyword evidence="5" id="KW-1185">Reference proteome</keyword>
<dbReference type="Proteomes" id="UP001596492">
    <property type="component" value="Unassembled WGS sequence"/>
</dbReference>
<dbReference type="InterPro" id="IPR003329">
    <property type="entry name" value="Cytidylyl_trans"/>
</dbReference>
<keyword evidence="3" id="KW-0448">Lipopolysaccharide biosynthesis</keyword>
<dbReference type="CDD" id="cd02517">
    <property type="entry name" value="CMP-KDO-Synthetase"/>
    <property type="match status" value="1"/>
</dbReference>
<reference evidence="5" key="1">
    <citation type="journal article" date="2019" name="Int. J. Syst. Evol. Microbiol.">
        <title>The Global Catalogue of Microorganisms (GCM) 10K type strain sequencing project: providing services to taxonomists for standard genome sequencing and annotation.</title>
        <authorList>
            <consortium name="The Broad Institute Genomics Platform"/>
            <consortium name="The Broad Institute Genome Sequencing Center for Infectious Disease"/>
            <person name="Wu L."/>
            <person name="Ma J."/>
        </authorList>
    </citation>
    <scope>NUCLEOTIDE SEQUENCE [LARGE SCALE GENOMIC DNA]</scope>
    <source>
        <strain evidence="5">CCUG 51308</strain>
    </source>
</reference>
<evidence type="ECO:0000256" key="1">
    <source>
        <dbReference type="ARBA" id="ARBA00022679"/>
    </source>
</evidence>
<dbReference type="Gene3D" id="3.90.550.10">
    <property type="entry name" value="Spore Coat Polysaccharide Biosynthesis Protein SpsA, Chain A"/>
    <property type="match status" value="1"/>
</dbReference>
<evidence type="ECO:0000256" key="2">
    <source>
        <dbReference type="ARBA" id="ARBA00022695"/>
    </source>
</evidence>
<keyword evidence="1" id="KW-0808">Transferase</keyword>
<organism evidence="4 5">
    <name type="scientific">Hirschia litorea</name>
    <dbReference type="NCBI Taxonomy" id="1199156"/>
    <lineage>
        <taxon>Bacteria</taxon>
        <taxon>Pseudomonadati</taxon>
        <taxon>Pseudomonadota</taxon>
        <taxon>Alphaproteobacteria</taxon>
        <taxon>Hyphomonadales</taxon>
        <taxon>Hyphomonadaceae</taxon>
        <taxon>Hirschia</taxon>
    </lineage>
</organism>
<dbReference type="PANTHER" id="PTHR42866:SF2">
    <property type="entry name" value="3-DEOXY-MANNO-OCTULOSONATE CYTIDYLYLTRANSFERASE, MITOCHONDRIAL"/>
    <property type="match status" value="1"/>
</dbReference>
<dbReference type="EMBL" id="JBHTBR010000005">
    <property type="protein sequence ID" value="MFC7292124.1"/>
    <property type="molecule type" value="Genomic_DNA"/>
</dbReference>
<protein>
    <submittedName>
        <fullName evidence="4">3-deoxy-manno-octulosonate cytidylyltransferase</fullName>
    </submittedName>
</protein>
<sequence>MKSLIVIPSRYASKRFPAKPLHKIAGHTLLSRVVNIAQRVCAADSKVSYVVATDDTRIEAHAKEIGAPVVMTDPNLASGTDRALAATNIFKADADFIVNLQGDAPFTPPEHVHAIINAGKTSRADVVTPVLQMPWDALDIMREQKQIQPFSGTSCVRRRDGEALWFSKNILPAIRKEDALRSSAPLSPVWRHIGLYGYTRAALARFTSLPEGYYEKLEGLEQLRFLENGMRIMTVAVQTGPNAMWGVDTLDDAEHAEKLIAQHGDPLDMPTENKA</sequence>